<evidence type="ECO:0000259" key="9">
    <source>
        <dbReference type="Pfam" id="PF08240"/>
    </source>
</evidence>
<dbReference type="InterPro" id="IPR017743">
    <property type="entry name" value="ADH_phosphonate_catab-assoc"/>
</dbReference>
<dbReference type="Gene3D" id="3.90.180.10">
    <property type="entry name" value="Medium-chain alcohol dehydrogenases, catalytic domain"/>
    <property type="match status" value="1"/>
</dbReference>
<feature type="domain" description="Alcohol dehydrogenase-like C-terminal" evidence="8">
    <location>
        <begin position="187"/>
        <end position="309"/>
    </location>
</feature>
<evidence type="ECO:0000256" key="7">
    <source>
        <dbReference type="ARBA" id="ARBA00023027"/>
    </source>
</evidence>
<keyword evidence="11" id="KW-1185">Reference proteome</keyword>
<evidence type="ECO:0000256" key="5">
    <source>
        <dbReference type="ARBA" id="ARBA00022833"/>
    </source>
</evidence>
<dbReference type="Pfam" id="PF08240">
    <property type="entry name" value="ADH_N"/>
    <property type="match status" value="1"/>
</dbReference>
<dbReference type="Pfam" id="PF00107">
    <property type="entry name" value="ADH_zinc_N"/>
    <property type="match status" value="1"/>
</dbReference>
<reference evidence="10 11" key="1">
    <citation type="submission" date="2022-02" db="EMBL/GenBank/DDBJ databases">
        <title>Uncovering new skin microbiome diversity through culturing and metagenomics.</title>
        <authorList>
            <person name="Conlan S."/>
            <person name="Deming C."/>
            <person name="Nisc Comparative Sequencing Program N."/>
            <person name="Segre J.A."/>
        </authorList>
    </citation>
    <scope>NUCLEOTIDE SEQUENCE [LARGE SCALE GENOMIC DNA]</scope>
    <source>
        <strain evidence="10 11">ACRQV</strain>
    </source>
</reference>
<keyword evidence="4" id="KW-0479">Metal-binding</keyword>
<dbReference type="InterPro" id="IPR036291">
    <property type="entry name" value="NAD(P)-bd_dom_sf"/>
</dbReference>
<name>A0ABS9PVZ7_9CORY</name>
<accession>A0ABS9PVZ7</accession>
<comment type="cofactor">
    <cofactor evidence="1">
        <name>Zn(2+)</name>
        <dbReference type="ChEBI" id="CHEBI:29105"/>
    </cofactor>
</comment>
<keyword evidence="5" id="KW-0862">Zinc</keyword>
<dbReference type="RefSeq" id="WP_239181036.1">
    <property type="nucleotide sequence ID" value="NZ_JAKRDF010000015.1"/>
</dbReference>
<keyword evidence="6" id="KW-0560">Oxidoreductase</keyword>
<gene>
    <name evidence="10" type="ORF">MHK08_10465</name>
</gene>
<evidence type="ECO:0000256" key="3">
    <source>
        <dbReference type="ARBA" id="ARBA00013190"/>
    </source>
</evidence>
<comment type="similarity">
    <text evidence="2">Belongs to the zinc-containing alcohol dehydrogenase family.</text>
</comment>
<dbReference type="InterPro" id="IPR013154">
    <property type="entry name" value="ADH-like_N"/>
</dbReference>
<evidence type="ECO:0000313" key="10">
    <source>
        <dbReference type="EMBL" id="MCG7276890.1"/>
    </source>
</evidence>
<evidence type="ECO:0000313" key="11">
    <source>
        <dbReference type="Proteomes" id="UP001521911"/>
    </source>
</evidence>
<dbReference type="InterPro" id="IPR013149">
    <property type="entry name" value="ADH-like_C"/>
</dbReference>
<evidence type="ECO:0000256" key="4">
    <source>
        <dbReference type="ARBA" id="ARBA00022723"/>
    </source>
</evidence>
<dbReference type="SUPFAM" id="SSF50129">
    <property type="entry name" value="GroES-like"/>
    <property type="match status" value="1"/>
</dbReference>
<dbReference type="PANTHER" id="PTHR42940">
    <property type="entry name" value="ALCOHOL DEHYDROGENASE 1-RELATED"/>
    <property type="match status" value="1"/>
</dbReference>
<organism evidence="10 11">
    <name type="scientific">Corynebacterium singulare</name>
    <dbReference type="NCBI Taxonomy" id="161899"/>
    <lineage>
        <taxon>Bacteria</taxon>
        <taxon>Bacillati</taxon>
        <taxon>Actinomycetota</taxon>
        <taxon>Actinomycetes</taxon>
        <taxon>Mycobacteriales</taxon>
        <taxon>Corynebacteriaceae</taxon>
        <taxon>Corynebacterium</taxon>
    </lineage>
</organism>
<dbReference type="InterPro" id="IPR011032">
    <property type="entry name" value="GroES-like_sf"/>
</dbReference>
<dbReference type="Gene3D" id="3.40.50.720">
    <property type="entry name" value="NAD(P)-binding Rossmann-like Domain"/>
    <property type="match status" value="1"/>
</dbReference>
<feature type="domain" description="Alcohol dehydrogenase-like N-terminal" evidence="9">
    <location>
        <begin position="29"/>
        <end position="137"/>
    </location>
</feature>
<dbReference type="EMBL" id="JAKRDF010000015">
    <property type="protein sequence ID" value="MCG7276890.1"/>
    <property type="molecule type" value="Genomic_DNA"/>
</dbReference>
<dbReference type="SUPFAM" id="SSF51735">
    <property type="entry name" value="NAD(P)-binding Rossmann-fold domains"/>
    <property type="match status" value="1"/>
</dbReference>
<evidence type="ECO:0000256" key="2">
    <source>
        <dbReference type="ARBA" id="ARBA00008072"/>
    </source>
</evidence>
<keyword evidence="7" id="KW-0520">NAD</keyword>
<dbReference type="EC" id="1.1.1.1" evidence="3"/>
<dbReference type="Proteomes" id="UP001521911">
    <property type="component" value="Unassembled WGS sequence"/>
</dbReference>
<evidence type="ECO:0000259" key="8">
    <source>
        <dbReference type="Pfam" id="PF00107"/>
    </source>
</evidence>
<sequence length="347" mass="36900">MNTEPVDALVWTGNEHFELVACPLPQLAEGETLVQLTTATICGSDRHTVSGRRAQPCPSVLGHEGVGIIQETKNPLLEVGQRVTFSVTAPCMHCERCCTGRTAKCRNLMKTGHERFDGAWPLSGTYATHIVLRAHQPIAVVPPSLGDVPASIASCAGATVMAAVDAARASATSLKDKRVLVVGLGMLGLIAVEAALRAGATVTAIDPNFSRREFAAQLGARTVDPIAFSRSAGRAQSFDVAMEFSGSPNGVITCVKSLDISGVAVLAGSVADSPVIDLDPEWIVRGWRTITGVHNYEPHHLEQAIEFFVESKIDWRAVTDGPITLESVPDAFRRPSGEGMRTVVDLT</sequence>
<evidence type="ECO:0000256" key="1">
    <source>
        <dbReference type="ARBA" id="ARBA00001947"/>
    </source>
</evidence>
<dbReference type="PANTHER" id="PTHR42940:SF3">
    <property type="entry name" value="ALCOHOL DEHYDROGENASE 1-RELATED"/>
    <property type="match status" value="1"/>
</dbReference>
<dbReference type="NCBIfam" id="TIGR03366">
    <property type="entry name" value="HpnZ_proposed"/>
    <property type="match status" value="1"/>
</dbReference>
<proteinExistence type="inferred from homology"/>
<evidence type="ECO:0000256" key="6">
    <source>
        <dbReference type="ARBA" id="ARBA00023002"/>
    </source>
</evidence>
<protein>
    <recommendedName>
        <fullName evidence="3">alcohol dehydrogenase</fullName>
        <ecNumber evidence="3">1.1.1.1</ecNumber>
    </recommendedName>
</protein>
<comment type="caution">
    <text evidence="10">The sequence shown here is derived from an EMBL/GenBank/DDBJ whole genome shotgun (WGS) entry which is preliminary data.</text>
</comment>